<reference evidence="2" key="1">
    <citation type="journal article" date="2017" name="Genome Biol.">
        <title>Comparative genomics reveals high biological diversity and specific adaptations in the industrially and medically important fungal genus Aspergillus.</title>
        <authorList>
            <person name="de Vries R.P."/>
            <person name="Riley R."/>
            <person name="Wiebenga A."/>
            <person name="Aguilar-Osorio G."/>
            <person name="Amillis S."/>
            <person name="Uchima C.A."/>
            <person name="Anderluh G."/>
            <person name="Asadollahi M."/>
            <person name="Askin M."/>
            <person name="Barry K."/>
            <person name="Battaglia E."/>
            <person name="Bayram O."/>
            <person name="Benocci T."/>
            <person name="Braus-Stromeyer S.A."/>
            <person name="Caldana C."/>
            <person name="Canovas D."/>
            <person name="Cerqueira G.C."/>
            <person name="Chen F."/>
            <person name="Chen W."/>
            <person name="Choi C."/>
            <person name="Clum A."/>
            <person name="Dos Santos R.A."/>
            <person name="Damasio A.R."/>
            <person name="Diallinas G."/>
            <person name="Emri T."/>
            <person name="Fekete E."/>
            <person name="Flipphi M."/>
            <person name="Freyberg S."/>
            <person name="Gallo A."/>
            <person name="Gournas C."/>
            <person name="Habgood R."/>
            <person name="Hainaut M."/>
            <person name="Harispe M.L."/>
            <person name="Henrissat B."/>
            <person name="Hilden K.S."/>
            <person name="Hope R."/>
            <person name="Hossain A."/>
            <person name="Karabika E."/>
            <person name="Karaffa L."/>
            <person name="Karanyi Z."/>
            <person name="Krasevec N."/>
            <person name="Kuo A."/>
            <person name="Kusch H."/>
            <person name="LaButti K."/>
            <person name="Lagendijk E.L."/>
            <person name="Lapidus A."/>
            <person name="Levasseur A."/>
            <person name="Lindquist E."/>
            <person name="Lipzen A."/>
            <person name="Logrieco A.F."/>
            <person name="MacCabe A."/>
            <person name="Maekelae M.R."/>
            <person name="Malavazi I."/>
            <person name="Melin P."/>
            <person name="Meyer V."/>
            <person name="Mielnichuk N."/>
            <person name="Miskei M."/>
            <person name="Molnar A.P."/>
            <person name="Mule G."/>
            <person name="Ngan C.Y."/>
            <person name="Orejas M."/>
            <person name="Orosz E."/>
            <person name="Ouedraogo J.P."/>
            <person name="Overkamp K.M."/>
            <person name="Park H.-S."/>
            <person name="Perrone G."/>
            <person name="Piumi F."/>
            <person name="Punt P.J."/>
            <person name="Ram A.F."/>
            <person name="Ramon A."/>
            <person name="Rauscher S."/>
            <person name="Record E."/>
            <person name="Riano-Pachon D.M."/>
            <person name="Robert V."/>
            <person name="Roehrig J."/>
            <person name="Ruller R."/>
            <person name="Salamov A."/>
            <person name="Salih N.S."/>
            <person name="Samson R.A."/>
            <person name="Sandor E."/>
            <person name="Sanguinetti M."/>
            <person name="Schuetze T."/>
            <person name="Sepcic K."/>
            <person name="Shelest E."/>
            <person name="Sherlock G."/>
            <person name="Sophianopoulou V."/>
            <person name="Squina F.M."/>
            <person name="Sun H."/>
            <person name="Susca A."/>
            <person name="Todd R.B."/>
            <person name="Tsang A."/>
            <person name="Unkles S.E."/>
            <person name="van de Wiele N."/>
            <person name="van Rossen-Uffink D."/>
            <person name="Oliveira J.V."/>
            <person name="Vesth T.C."/>
            <person name="Visser J."/>
            <person name="Yu J.-H."/>
            <person name="Zhou M."/>
            <person name="Andersen M.R."/>
            <person name="Archer D.B."/>
            <person name="Baker S.E."/>
            <person name="Benoit I."/>
            <person name="Brakhage A.A."/>
            <person name="Braus G.H."/>
            <person name="Fischer R."/>
            <person name="Frisvad J.C."/>
            <person name="Goldman G.H."/>
            <person name="Houbraken J."/>
            <person name="Oakley B."/>
            <person name="Pocsi I."/>
            <person name="Scazzocchio C."/>
            <person name="Seiboth B."/>
            <person name="vanKuyk P.A."/>
            <person name="Wortman J."/>
            <person name="Dyer P.S."/>
            <person name="Grigoriev I.V."/>
        </authorList>
    </citation>
    <scope>NUCLEOTIDE SEQUENCE [LARGE SCALE GENOMIC DNA]</scope>
    <source>
        <strain evidence="2">CBS 516.65</strain>
    </source>
</reference>
<dbReference type="GeneID" id="34460818"/>
<proteinExistence type="predicted"/>
<dbReference type="RefSeq" id="XP_022400824.1">
    <property type="nucleotide sequence ID" value="XM_022544557.1"/>
</dbReference>
<organism evidence="1 2">
    <name type="scientific">Aspergillus glaucus CBS 516.65</name>
    <dbReference type="NCBI Taxonomy" id="1160497"/>
    <lineage>
        <taxon>Eukaryota</taxon>
        <taxon>Fungi</taxon>
        <taxon>Dikarya</taxon>
        <taxon>Ascomycota</taxon>
        <taxon>Pezizomycotina</taxon>
        <taxon>Eurotiomycetes</taxon>
        <taxon>Eurotiomycetidae</taxon>
        <taxon>Eurotiales</taxon>
        <taxon>Aspergillaceae</taxon>
        <taxon>Aspergillus</taxon>
        <taxon>Aspergillus subgen. Aspergillus</taxon>
    </lineage>
</organism>
<dbReference type="VEuPathDB" id="FungiDB:ASPGLDRAFT_35412"/>
<dbReference type="EMBL" id="KV878897">
    <property type="protein sequence ID" value="OJJ84126.1"/>
    <property type="molecule type" value="Genomic_DNA"/>
</dbReference>
<dbReference type="AlphaFoldDB" id="A0A1L9VJM0"/>
<evidence type="ECO:0000313" key="2">
    <source>
        <dbReference type="Proteomes" id="UP000184300"/>
    </source>
</evidence>
<accession>A0A1L9VJM0</accession>
<name>A0A1L9VJM0_ASPGL</name>
<keyword evidence="2" id="KW-1185">Reference proteome</keyword>
<sequence length="125" mass="14097">MARVYFERARSKPDISLLGTPVQRLPYDDDKNVEGVILEADTPRKPSSPPEPGQVVSVRKVPGYRLQYQPQHGFEYLRPATRTPQSPETVDGLRNTSMPVDIEAAIREELREIFPTVADRPPAKT</sequence>
<dbReference type="Proteomes" id="UP000184300">
    <property type="component" value="Unassembled WGS sequence"/>
</dbReference>
<evidence type="ECO:0000313" key="1">
    <source>
        <dbReference type="EMBL" id="OJJ84126.1"/>
    </source>
</evidence>
<protein>
    <submittedName>
        <fullName evidence="1">Uncharacterized protein</fullName>
    </submittedName>
</protein>
<gene>
    <name evidence="1" type="ORF">ASPGLDRAFT_35412</name>
</gene>